<name>A0A7L7L9R2_9BACT</name>
<dbReference type="Proteomes" id="UP000514509">
    <property type="component" value="Chromosome"/>
</dbReference>
<gene>
    <name evidence="1" type="ORF">HUW48_14245</name>
</gene>
<dbReference type="RefSeq" id="WP_182411588.1">
    <property type="nucleotide sequence ID" value="NZ_CP055153.1"/>
</dbReference>
<organism evidence="1 2">
    <name type="scientific">Adhaeribacter radiodurans</name>
    <dbReference type="NCBI Taxonomy" id="2745197"/>
    <lineage>
        <taxon>Bacteria</taxon>
        <taxon>Pseudomonadati</taxon>
        <taxon>Bacteroidota</taxon>
        <taxon>Cytophagia</taxon>
        <taxon>Cytophagales</taxon>
        <taxon>Hymenobacteraceae</taxon>
        <taxon>Adhaeribacter</taxon>
    </lineage>
</organism>
<dbReference type="KEGG" id="add:HUW48_14245"/>
<accession>A0A7L7L9R2</accession>
<dbReference type="EMBL" id="CP055153">
    <property type="protein sequence ID" value="QMU29129.1"/>
    <property type="molecule type" value="Genomic_DNA"/>
</dbReference>
<reference evidence="1 2" key="1">
    <citation type="submission" date="2020-08" db="EMBL/GenBank/DDBJ databases">
        <title>Adhaeribacter dokdonensis sp. nov., isolated from the rhizosphere of Elymus tsukushiensis, a plant native to the Dokdo Islands, Republic of Korea.</title>
        <authorList>
            <person name="Ghim S.Y."/>
        </authorList>
    </citation>
    <scope>NUCLEOTIDE SEQUENCE [LARGE SCALE GENOMIC DNA]</scope>
    <source>
        <strain evidence="1 2">KUDC8001</strain>
    </source>
</reference>
<keyword evidence="2" id="KW-1185">Reference proteome</keyword>
<protein>
    <submittedName>
        <fullName evidence="1">Uncharacterized protein</fullName>
    </submittedName>
</protein>
<evidence type="ECO:0000313" key="2">
    <source>
        <dbReference type="Proteomes" id="UP000514509"/>
    </source>
</evidence>
<proteinExistence type="predicted"/>
<evidence type="ECO:0000313" key="1">
    <source>
        <dbReference type="EMBL" id="QMU29129.1"/>
    </source>
</evidence>
<sequence length="196" mass="22941">MKYYLGAYYFIKLHKANYGSIKDARIYTCSTCINDSYFDSWSITWSSVNNSDNVKKAIEEFNLTDTQITDIQTWADQKIEEKKIGWINTFYDYDVLSEYKNKFFRNVQDYLILSINFPESEKNDLLEEFSIIEKGIGAIGLWENLNRNIPEVTDESEIVIGFDLIGVELSGDFHTFHCHDLASELIQIFIIKINQY</sequence>
<dbReference type="AlphaFoldDB" id="A0A7L7L9R2"/>